<feature type="region of interest" description="Disordered" evidence="3">
    <location>
        <begin position="77"/>
        <end position="113"/>
    </location>
</feature>
<keyword evidence="2" id="KW-0863">Zinc-finger</keyword>
<feature type="compositionally biased region" description="Pro residues" evidence="3">
    <location>
        <begin position="230"/>
        <end position="242"/>
    </location>
</feature>
<proteinExistence type="predicted"/>
<evidence type="ECO:0000313" key="7">
    <source>
        <dbReference type="Proteomes" id="UP000602905"/>
    </source>
</evidence>
<dbReference type="GO" id="GO:0008270">
    <property type="term" value="F:zinc ion binding"/>
    <property type="evidence" value="ECO:0007669"/>
    <property type="project" value="UniProtKB-KW"/>
</dbReference>
<feature type="compositionally biased region" description="Low complexity" evidence="3">
    <location>
        <begin position="254"/>
        <end position="270"/>
    </location>
</feature>
<feature type="compositionally biased region" description="Basic and acidic residues" evidence="3">
    <location>
        <begin position="300"/>
        <end position="310"/>
    </location>
</feature>
<gene>
    <name evidence="6" type="ORF">RHS03_02680</name>
</gene>
<name>A0A8H7LWQ8_9AGAM</name>
<accession>A0A8H7LWQ8</accession>
<keyword evidence="2" id="KW-0862">Zinc</keyword>
<dbReference type="InterPro" id="IPR001878">
    <property type="entry name" value="Znf_CCHC"/>
</dbReference>
<dbReference type="InterPro" id="IPR051714">
    <property type="entry name" value="Znf_CCHC_NABP"/>
</dbReference>
<dbReference type="AlphaFoldDB" id="A0A8H7LWQ8"/>
<protein>
    <recommendedName>
        <fullName evidence="5">CCHC-type domain-containing protein</fullName>
    </recommendedName>
</protein>
<keyword evidence="2" id="KW-0479">Metal-binding</keyword>
<dbReference type="Pfam" id="PF00098">
    <property type="entry name" value="zf-CCHC"/>
    <property type="match status" value="4"/>
</dbReference>
<evidence type="ECO:0000259" key="5">
    <source>
        <dbReference type="PROSITE" id="PS50158"/>
    </source>
</evidence>
<keyword evidence="4" id="KW-0472">Membrane</keyword>
<feature type="domain" description="CCHC-type" evidence="5">
    <location>
        <begin position="454"/>
        <end position="468"/>
    </location>
</feature>
<dbReference type="GO" id="GO:0003676">
    <property type="term" value="F:nucleic acid binding"/>
    <property type="evidence" value="ECO:0007669"/>
    <property type="project" value="InterPro"/>
</dbReference>
<feature type="compositionally biased region" description="Polar residues" evidence="3">
    <location>
        <begin position="244"/>
        <end position="253"/>
    </location>
</feature>
<dbReference type="SMART" id="SM00343">
    <property type="entry name" value="ZnF_C2HC"/>
    <property type="match status" value="4"/>
</dbReference>
<evidence type="ECO:0000313" key="6">
    <source>
        <dbReference type="EMBL" id="KAF8709538.1"/>
    </source>
</evidence>
<sequence length="505" mass="53217">MSPTPTAEYPSTTIKTHTYYGKMFGAADGQPVVTINISTGKKGLEGSVIAGAIIGGLVVLVLILAVFFGLRRHLQRAKRQTASTTEAGQEDEKKKETCDEANEPPPPCPYSNHGVAYPAATFQGVQNNIIPRQTELVPSSSSLRQSFDSSRTYPIQTNYSNITTHAPRPQPHRTGPSIAHNLDPSSNGPPCMSCALHHPGTSHSGAMSLVSAQDGGEIYNRKQYISSASPPLPPGAMPPLPSPTIETYDNQANSLSPPESPKSPGGSSLSRWIISPLSRSGTARTALPPYEQQGHGLQHRVSEKKEKEKDESALAASVYTFITVEMSFGGPRKGCFKCGNRTFDLVPFPSARVVYASQPGHESVNCPSPRSTQAKQCYMCGGVGHIQVDCPNNLRPSGGGGSVGPGQKCYNCGRPGHIARVCPSAAGGLAGNSAAGGGFRGGSGRGAGVNATVKCFRCQGPNHYARDCMAAPGTITLDSKPKTCYKCHKEGHIARACPEGAEYAT</sequence>
<keyword evidence="4" id="KW-1133">Transmembrane helix</keyword>
<dbReference type="OrthoDB" id="3341596at2759"/>
<feature type="region of interest" description="Disordered" evidence="3">
    <location>
        <begin position="161"/>
        <end position="186"/>
    </location>
</feature>
<evidence type="ECO:0000256" key="4">
    <source>
        <dbReference type="SAM" id="Phobius"/>
    </source>
</evidence>
<dbReference type="Gene3D" id="4.10.60.10">
    <property type="entry name" value="Zinc finger, CCHC-type"/>
    <property type="match status" value="3"/>
</dbReference>
<keyword evidence="4" id="KW-0812">Transmembrane</keyword>
<dbReference type="SUPFAM" id="SSF57756">
    <property type="entry name" value="Retrovirus zinc finger-like domains"/>
    <property type="match status" value="3"/>
</dbReference>
<dbReference type="EMBL" id="JACYCD010000048">
    <property type="protein sequence ID" value="KAF8709538.1"/>
    <property type="molecule type" value="Genomic_DNA"/>
</dbReference>
<evidence type="ECO:0000256" key="2">
    <source>
        <dbReference type="PROSITE-ProRule" id="PRU00047"/>
    </source>
</evidence>
<feature type="transmembrane region" description="Helical" evidence="4">
    <location>
        <begin position="48"/>
        <end position="70"/>
    </location>
</feature>
<feature type="non-terminal residue" evidence="6">
    <location>
        <position position="505"/>
    </location>
</feature>
<dbReference type="PROSITE" id="PS50158">
    <property type="entry name" value="ZF_CCHC"/>
    <property type="match status" value="4"/>
</dbReference>
<dbReference type="InterPro" id="IPR036875">
    <property type="entry name" value="Znf_CCHC_sf"/>
</dbReference>
<keyword evidence="1" id="KW-0507">mRNA processing</keyword>
<evidence type="ECO:0000256" key="1">
    <source>
        <dbReference type="ARBA" id="ARBA00022664"/>
    </source>
</evidence>
<comment type="caution">
    <text evidence="6">The sequence shown here is derived from an EMBL/GenBank/DDBJ whole genome shotgun (WGS) entry which is preliminary data.</text>
</comment>
<feature type="domain" description="CCHC-type" evidence="5">
    <location>
        <begin position="377"/>
        <end position="392"/>
    </location>
</feature>
<dbReference type="GO" id="GO:0006397">
    <property type="term" value="P:mRNA processing"/>
    <property type="evidence" value="ECO:0007669"/>
    <property type="project" value="UniProtKB-KW"/>
</dbReference>
<evidence type="ECO:0000256" key="3">
    <source>
        <dbReference type="SAM" id="MobiDB-lite"/>
    </source>
</evidence>
<feature type="domain" description="CCHC-type" evidence="5">
    <location>
        <begin position="408"/>
        <end position="424"/>
    </location>
</feature>
<reference evidence="6" key="1">
    <citation type="submission" date="2020-09" db="EMBL/GenBank/DDBJ databases">
        <title>Comparative genome analyses of four rice-infecting Rhizoctonia solani isolates reveal extensive enrichment of homogalacturonan modification genes.</title>
        <authorList>
            <person name="Lee D.-Y."/>
            <person name="Jeon J."/>
            <person name="Kim K.-T."/>
            <person name="Cheong K."/>
            <person name="Song H."/>
            <person name="Choi G."/>
            <person name="Ko J."/>
            <person name="Opiyo S.O."/>
            <person name="Zuo S."/>
            <person name="Madhav S."/>
            <person name="Lee Y.-H."/>
            <person name="Wang G.-L."/>
        </authorList>
    </citation>
    <scope>NUCLEOTIDE SEQUENCE</scope>
    <source>
        <strain evidence="6">AG1-IA WGL</strain>
    </source>
</reference>
<dbReference type="Proteomes" id="UP000602905">
    <property type="component" value="Unassembled WGS sequence"/>
</dbReference>
<feature type="domain" description="CCHC-type" evidence="5">
    <location>
        <begin position="484"/>
        <end position="499"/>
    </location>
</feature>
<dbReference type="PANTHER" id="PTHR23002">
    <property type="entry name" value="ZINC FINGER CCHC DOMAIN CONTAINING PROTEIN"/>
    <property type="match status" value="1"/>
</dbReference>
<feature type="region of interest" description="Disordered" evidence="3">
    <location>
        <begin position="225"/>
        <end position="310"/>
    </location>
</feature>
<organism evidence="6 7">
    <name type="scientific">Rhizoctonia solani</name>
    <dbReference type="NCBI Taxonomy" id="456999"/>
    <lineage>
        <taxon>Eukaryota</taxon>
        <taxon>Fungi</taxon>
        <taxon>Dikarya</taxon>
        <taxon>Basidiomycota</taxon>
        <taxon>Agaricomycotina</taxon>
        <taxon>Agaricomycetes</taxon>
        <taxon>Cantharellales</taxon>
        <taxon>Ceratobasidiaceae</taxon>
        <taxon>Rhizoctonia</taxon>
    </lineage>
</organism>